<keyword evidence="5" id="KW-0342">GTP-binding</keyword>
<dbReference type="GO" id="GO:0020037">
    <property type="term" value="F:heme binding"/>
    <property type="evidence" value="ECO:0007669"/>
    <property type="project" value="InterPro"/>
</dbReference>
<dbReference type="AlphaFoldDB" id="A0A813W703"/>
<dbReference type="EC" id="4.6.1.2" evidence="2"/>
<dbReference type="GO" id="GO:0019934">
    <property type="term" value="P:cGMP-mediated signaling"/>
    <property type="evidence" value="ECO:0007669"/>
    <property type="project" value="TreeGrafter"/>
</dbReference>
<dbReference type="CDD" id="cd07302">
    <property type="entry name" value="CHD"/>
    <property type="match status" value="1"/>
</dbReference>
<evidence type="ECO:0000256" key="7">
    <source>
        <dbReference type="ARBA" id="ARBA00023293"/>
    </source>
</evidence>
<evidence type="ECO:0000256" key="6">
    <source>
        <dbReference type="ARBA" id="ARBA00023239"/>
    </source>
</evidence>
<dbReference type="Gene3D" id="3.30.70.1230">
    <property type="entry name" value="Nucleotide cyclase"/>
    <property type="match status" value="1"/>
</dbReference>
<name>A0A813W703_ADIRI</name>
<dbReference type="Pfam" id="PF07700">
    <property type="entry name" value="HNOB"/>
    <property type="match status" value="1"/>
</dbReference>
<dbReference type="Gene3D" id="6.10.250.780">
    <property type="match status" value="1"/>
</dbReference>
<gene>
    <name evidence="10" type="ORF">XAT740_LOCUS5764</name>
</gene>
<evidence type="ECO:0000256" key="2">
    <source>
        <dbReference type="ARBA" id="ARBA00012202"/>
    </source>
</evidence>
<reference evidence="10" key="1">
    <citation type="submission" date="2021-02" db="EMBL/GenBank/DDBJ databases">
        <authorList>
            <person name="Nowell W R."/>
        </authorList>
    </citation>
    <scope>NUCLEOTIDE SEQUENCE</scope>
</reference>
<keyword evidence="3" id="KW-0963">Cytoplasm</keyword>
<dbReference type="SUPFAM" id="SSF55073">
    <property type="entry name" value="Nucleotide cyclase"/>
    <property type="match status" value="1"/>
</dbReference>
<accession>A0A813W703</accession>
<feature type="region of interest" description="Disordered" evidence="8">
    <location>
        <begin position="1"/>
        <end position="20"/>
    </location>
</feature>
<dbReference type="InterPro" id="IPR024096">
    <property type="entry name" value="NO_sig/Golgi_transp_ligand-bd"/>
</dbReference>
<dbReference type="EMBL" id="CAJNOR010000254">
    <property type="protein sequence ID" value="CAF0856642.1"/>
    <property type="molecule type" value="Genomic_DNA"/>
</dbReference>
<dbReference type="PANTHER" id="PTHR45655">
    <property type="entry name" value="GUANYLATE CYCLASE SOLUBLE SUBUNIT BETA-2"/>
    <property type="match status" value="1"/>
</dbReference>
<protein>
    <recommendedName>
        <fullName evidence="2">guanylate cyclase</fullName>
        <ecNumber evidence="2">4.6.1.2</ecNumber>
    </recommendedName>
</protein>
<dbReference type="SMART" id="SM00044">
    <property type="entry name" value="CYCc"/>
    <property type="match status" value="1"/>
</dbReference>
<dbReference type="PANTHER" id="PTHR45655:SF5">
    <property type="entry name" value="SOLUBLE GUANYLATE CYCLASE 89DA-RELATED"/>
    <property type="match status" value="1"/>
</dbReference>
<dbReference type="Gene3D" id="3.30.450.260">
    <property type="entry name" value="Haem NO binding associated domain"/>
    <property type="match status" value="1"/>
</dbReference>
<evidence type="ECO:0000313" key="10">
    <source>
        <dbReference type="EMBL" id="CAF0856642.1"/>
    </source>
</evidence>
<evidence type="ECO:0000256" key="8">
    <source>
        <dbReference type="SAM" id="MobiDB-lite"/>
    </source>
</evidence>
<dbReference type="Pfam" id="PF00211">
    <property type="entry name" value="Guanylate_cyc"/>
    <property type="match status" value="1"/>
</dbReference>
<dbReference type="PROSITE" id="PS50125">
    <property type="entry name" value="GUANYLATE_CYCLASE_2"/>
    <property type="match status" value="1"/>
</dbReference>
<feature type="domain" description="Guanylate cyclase" evidence="9">
    <location>
        <begin position="528"/>
        <end position="691"/>
    </location>
</feature>
<dbReference type="SUPFAM" id="SSF111126">
    <property type="entry name" value="Ligand-binding domain in the NO signalling and Golgi transport"/>
    <property type="match status" value="1"/>
</dbReference>
<dbReference type="InterPro" id="IPR011644">
    <property type="entry name" value="Heme_NO-bd"/>
</dbReference>
<dbReference type="GO" id="GO:0070482">
    <property type="term" value="P:response to oxygen levels"/>
    <property type="evidence" value="ECO:0007669"/>
    <property type="project" value="TreeGrafter"/>
</dbReference>
<dbReference type="GO" id="GO:0008074">
    <property type="term" value="C:guanylate cyclase complex, soluble"/>
    <property type="evidence" value="ECO:0007669"/>
    <property type="project" value="TreeGrafter"/>
</dbReference>
<comment type="caution">
    <text evidence="10">The sequence shown here is derived from an EMBL/GenBank/DDBJ whole genome shotgun (WGS) entry which is preliminary data.</text>
</comment>
<evidence type="ECO:0000256" key="5">
    <source>
        <dbReference type="ARBA" id="ARBA00023134"/>
    </source>
</evidence>
<evidence type="ECO:0000313" key="11">
    <source>
        <dbReference type="Proteomes" id="UP000663828"/>
    </source>
</evidence>
<dbReference type="Proteomes" id="UP000663828">
    <property type="component" value="Unassembled WGS sequence"/>
</dbReference>
<dbReference type="GO" id="GO:0005525">
    <property type="term" value="F:GTP binding"/>
    <property type="evidence" value="ECO:0007669"/>
    <property type="project" value="UniProtKB-KW"/>
</dbReference>
<dbReference type="InterPro" id="IPR029787">
    <property type="entry name" value="Nucleotide_cyclase"/>
</dbReference>
<dbReference type="InterPro" id="IPR042463">
    <property type="entry name" value="HNOB_dom_associated_sf"/>
</dbReference>
<keyword evidence="4" id="KW-0547">Nucleotide-binding</keyword>
<evidence type="ECO:0000259" key="9">
    <source>
        <dbReference type="PROSITE" id="PS50125"/>
    </source>
</evidence>
<comment type="subcellular location">
    <subcellularLocation>
        <location evidence="1">Cytoplasm</location>
    </subcellularLocation>
</comment>
<dbReference type="InterPro" id="IPR001054">
    <property type="entry name" value="A/G_cyclase"/>
</dbReference>
<dbReference type="InterPro" id="IPR038158">
    <property type="entry name" value="H-NOX_domain_sf"/>
</dbReference>
<sequence length="805" mass="91459">MSSPSSQTVSPLPPSSSSLYRSNELANLTTASQFTSNSTSFAPLHRTVEVENLHDHIDDNNEQQPPTASKKVLTKLISTDESTYFRTVSIQANSQTMLYGILLESARDGICLGYGNQIWKKIVQELNFEHESFTTLGRYEDNLVEKIAECLADILHEGTPEYYMQFFGECFVRFFTNYGYDKILRVAGRHFGDFLHSIDQLHDSTKFSFPRMKSPLFHVLEEDENGALLQYKSRRRGFQRYIVGQLKECGSRFYHEEIYVRIQEDLSTNEYTRIIFRVDFNNSAAKETSKRLHCFPNLPDITSDTFFKVFPFCVLFDPSMRITHMGKSIKSLFPYDTVVNGRHLDEIFRLIRPDIPLEWSNMLSYGRHIVFLMESRIALRSDKGTKSNDGTVTKKPKTTAGMTGSSAIRLKGQMKWISSWNMMVFLCHPILSTTEEMMNIGLTLHDLNFYDGSSEILIAGMQHARQLQAAIDKQHAWISKLQATKVELQEWRRKGKRLLYSMMPRHIAQMLQQGIVANSICESHKLITVLFCYTLDFKDVIHKLPPNEIVQVVNQMVIIFDQCSDKYDVFKVETKADSSYMIVAGIQERVPQRRISSSSGSSIRSSIGGDSLDEILPGMKNPLGLNQAEIVAGLAFDLLKQSKKLINKMSKAPFKVKIGFHSGSAVGGIVGHKNYQYCLFGDTINTASRVTTTGDIGRIHLSATSWELLKDSVYFDTTPRGQIEMKGKGEMQTYWLTGAKDAYVEHASIIDSKSETLENGFLSEYHPTMYEINDRKKSLTNVINKLPTSSDQCPFSSFRSPPSFI</sequence>
<dbReference type="GO" id="GO:0004383">
    <property type="term" value="F:guanylate cyclase activity"/>
    <property type="evidence" value="ECO:0007669"/>
    <property type="project" value="UniProtKB-EC"/>
</dbReference>
<keyword evidence="6" id="KW-0456">Lyase</keyword>
<dbReference type="InterPro" id="IPR011645">
    <property type="entry name" value="HNOB_dom_associated"/>
</dbReference>
<organism evidence="10 11">
    <name type="scientific">Adineta ricciae</name>
    <name type="common">Rotifer</name>
    <dbReference type="NCBI Taxonomy" id="249248"/>
    <lineage>
        <taxon>Eukaryota</taxon>
        <taxon>Metazoa</taxon>
        <taxon>Spiralia</taxon>
        <taxon>Gnathifera</taxon>
        <taxon>Rotifera</taxon>
        <taxon>Eurotatoria</taxon>
        <taxon>Bdelloidea</taxon>
        <taxon>Adinetida</taxon>
        <taxon>Adinetidae</taxon>
        <taxon>Adineta</taxon>
    </lineage>
</organism>
<proteinExistence type="predicted"/>
<keyword evidence="7" id="KW-0141">cGMP biosynthesis</keyword>
<keyword evidence="11" id="KW-1185">Reference proteome</keyword>
<feature type="compositionally biased region" description="Low complexity" evidence="8">
    <location>
        <begin position="1"/>
        <end position="18"/>
    </location>
</feature>
<dbReference type="Pfam" id="PF07701">
    <property type="entry name" value="HNOBA"/>
    <property type="match status" value="1"/>
</dbReference>
<evidence type="ECO:0000256" key="1">
    <source>
        <dbReference type="ARBA" id="ARBA00004496"/>
    </source>
</evidence>
<dbReference type="Gene3D" id="3.90.1520.10">
    <property type="entry name" value="H-NOX domain"/>
    <property type="match status" value="1"/>
</dbReference>
<evidence type="ECO:0000256" key="3">
    <source>
        <dbReference type="ARBA" id="ARBA00022490"/>
    </source>
</evidence>
<evidence type="ECO:0000256" key="4">
    <source>
        <dbReference type="ARBA" id="ARBA00022741"/>
    </source>
</evidence>